<gene>
    <name evidence="3" type="ORF">EFL95_05200</name>
</gene>
<evidence type="ECO:0000313" key="3">
    <source>
        <dbReference type="EMBL" id="RNL78494.1"/>
    </source>
</evidence>
<accession>A0A3N0DS89</accession>
<protein>
    <recommendedName>
        <fullName evidence="5">Lipoprotein</fullName>
    </recommendedName>
</protein>
<comment type="caution">
    <text evidence="3">The sequence shown here is derived from an EMBL/GenBank/DDBJ whole genome shotgun (WGS) entry which is preliminary data.</text>
</comment>
<keyword evidence="2" id="KW-0732">Signal</keyword>
<dbReference type="RefSeq" id="WP_123232993.1">
    <property type="nucleotide sequence ID" value="NZ_RJSG01000002.1"/>
</dbReference>
<keyword evidence="4" id="KW-1185">Reference proteome</keyword>
<proteinExistence type="predicted"/>
<feature type="chain" id="PRO_5018053633" description="Lipoprotein" evidence="2">
    <location>
        <begin position="26"/>
        <end position="175"/>
    </location>
</feature>
<evidence type="ECO:0000256" key="2">
    <source>
        <dbReference type="SAM" id="SignalP"/>
    </source>
</evidence>
<dbReference type="Proteomes" id="UP000277094">
    <property type="component" value="Unassembled WGS sequence"/>
</dbReference>
<organism evidence="3 4">
    <name type="scientific">Nocardioides marmorisolisilvae</name>
    <dbReference type="NCBI Taxonomy" id="1542737"/>
    <lineage>
        <taxon>Bacteria</taxon>
        <taxon>Bacillati</taxon>
        <taxon>Actinomycetota</taxon>
        <taxon>Actinomycetes</taxon>
        <taxon>Propionibacteriales</taxon>
        <taxon>Nocardioidaceae</taxon>
        <taxon>Nocardioides</taxon>
    </lineage>
</organism>
<name>A0A3N0DS89_9ACTN</name>
<evidence type="ECO:0000313" key="4">
    <source>
        <dbReference type="Proteomes" id="UP000277094"/>
    </source>
</evidence>
<feature type="compositionally biased region" description="Pro residues" evidence="1">
    <location>
        <begin position="97"/>
        <end position="110"/>
    </location>
</feature>
<dbReference type="AlphaFoldDB" id="A0A3N0DS89"/>
<sequence length="175" mass="18134">MKARTILPSIILGSALVLSGCGAQAALTAADEVPALNTTLGKVDGYLAHHQYSAARRALYSMITGAESAQRNGTLSDAAANRIISAARALLAELPKPKPTVTPIPTPTPQKQPERKGPPKKHEDKHKKSDNQEGDQRLIAPTPTASSASTPTPTPDPSPTPTSTASPAVLTPPTP</sequence>
<dbReference type="EMBL" id="RJSG01000002">
    <property type="protein sequence ID" value="RNL78494.1"/>
    <property type="molecule type" value="Genomic_DNA"/>
</dbReference>
<evidence type="ECO:0008006" key="5">
    <source>
        <dbReference type="Google" id="ProtNLM"/>
    </source>
</evidence>
<reference evidence="3 4" key="1">
    <citation type="submission" date="2018-11" db="EMBL/GenBank/DDBJ databases">
        <authorList>
            <person name="Li F."/>
        </authorList>
    </citation>
    <scope>NUCLEOTIDE SEQUENCE [LARGE SCALE GENOMIC DNA]</scope>
    <source>
        <strain evidence="3 4">KIS18-7</strain>
    </source>
</reference>
<feature type="compositionally biased region" description="Low complexity" evidence="1">
    <location>
        <begin position="140"/>
        <end position="151"/>
    </location>
</feature>
<feature type="signal peptide" evidence="2">
    <location>
        <begin position="1"/>
        <end position="25"/>
    </location>
</feature>
<feature type="compositionally biased region" description="Basic and acidic residues" evidence="1">
    <location>
        <begin position="112"/>
        <end position="136"/>
    </location>
</feature>
<evidence type="ECO:0000256" key="1">
    <source>
        <dbReference type="SAM" id="MobiDB-lite"/>
    </source>
</evidence>
<feature type="region of interest" description="Disordered" evidence="1">
    <location>
        <begin position="92"/>
        <end position="175"/>
    </location>
</feature>
<dbReference type="PROSITE" id="PS51257">
    <property type="entry name" value="PROKAR_LIPOPROTEIN"/>
    <property type="match status" value="1"/>
</dbReference>